<comment type="caution">
    <text evidence="2">The sequence shown here is derived from an EMBL/GenBank/DDBJ whole genome shotgun (WGS) entry which is preliminary data.</text>
</comment>
<feature type="compositionally biased region" description="Basic and acidic residues" evidence="1">
    <location>
        <begin position="120"/>
        <end position="129"/>
    </location>
</feature>
<sequence length="129" mass="14598">MYLHSRAQYSYSVEPPFICIIDHNDGARSVTNDAERVIADLVADGFRVDEYVIIYQDSEGVWDRMLTADGAFLCFESVCELKSRRSASSMARRRIARQSEGRQWSVSRSPAAPISKGKGLKHDNEDDNH</sequence>
<evidence type="ECO:0000313" key="5">
    <source>
        <dbReference type="Proteomes" id="UP000821598"/>
    </source>
</evidence>
<evidence type="ECO:0000313" key="3">
    <source>
        <dbReference type="EMBL" id="NVI09181.1"/>
    </source>
</evidence>
<dbReference type="AlphaFoldDB" id="A0A7Y6KAD1"/>
<evidence type="ECO:0000313" key="2">
    <source>
        <dbReference type="EMBL" id="NUY06133.1"/>
    </source>
</evidence>
<proteinExistence type="predicted"/>
<gene>
    <name evidence="3" type="ORF">FSB64_36920</name>
    <name evidence="2" type="ORF">G5S42_43155</name>
</gene>
<feature type="region of interest" description="Disordered" evidence="1">
    <location>
        <begin position="85"/>
        <end position="129"/>
    </location>
</feature>
<dbReference type="EMBL" id="JAALDK010000004">
    <property type="protein sequence ID" value="NUY06133.1"/>
    <property type="molecule type" value="Genomic_DNA"/>
</dbReference>
<accession>A0A7Y6KAD1</accession>
<evidence type="ECO:0000256" key="1">
    <source>
        <dbReference type="SAM" id="MobiDB-lite"/>
    </source>
</evidence>
<dbReference type="GeneID" id="301107088"/>
<reference evidence="3 5" key="1">
    <citation type="submission" date="2019-08" db="EMBL/GenBank/DDBJ databases">
        <title>Paraburkholderia simonii sp. nov. and P. youngii sp. nov. Brazilian and Mexican Mimosa-associated rhizobia.</title>
        <authorList>
            <person name="Mavima L."/>
            <person name="Beukes C.W."/>
            <person name="Palmer M."/>
            <person name="De Meyer S.E."/>
            <person name="James E.K."/>
            <person name="Maluk M."/>
            <person name="Avontuur J.R."/>
            <person name="Chan W.Y."/>
            <person name="Venter S.N."/>
            <person name="Steenkamp E.T."/>
        </authorList>
    </citation>
    <scope>NUCLEOTIDE SEQUENCE [LARGE SCALE GENOMIC DNA]</scope>
    <source>
        <strain evidence="3 5">JPY454</strain>
    </source>
</reference>
<reference evidence="2 4" key="2">
    <citation type="submission" date="2020-02" db="EMBL/GenBank/DDBJ databases">
        <title>Paraburkholderia simonii sp. nov. and Paraburkholderia youngii sp. nov. Brazilian and Mexican Mimosa-associated rhizobia.</title>
        <authorList>
            <person name="Mavima L."/>
            <person name="Beukes C.W."/>
            <person name="Chan W.Y."/>
            <person name="Palmer M."/>
            <person name="De Meyer S.E."/>
            <person name="James E.K."/>
            <person name="Venter S.N."/>
            <person name="Steenkamp E.T."/>
        </authorList>
    </citation>
    <scope>NUCLEOTIDE SEQUENCE [LARGE SCALE GENOMIC DNA]</scope>
    <source>
        <strain evidence="2 4">JPY169</strain>
    </source>
</reference>
<organism evidence="2 4">
    <name type="scientific">Paraburkholderia youngii</name>
    <dbReference type="NCBI Taxonomy" id="2782701"/>
    <lineage>
        <taxon>Bacteria</taxon>
        <taxon>Pseudomonadati</taxon>
        <taxon>Pseudomonadota</taxon>
        <taxon>Betaproteobacteria</taxon>
        <taxon>Burkholderiales</taxon>
        <taxon>Burkholderiaceae</taxon>
        <taxon>Paraburkholderia</taxon>
    </lineage>
</organism>
<dbReference type="EMBL" id="VOMC01000067">
    <property type="protein sequence ID" value="NVI09181.1"/>
    <property type="molecule type" value="Genomic_DNA"/>
</dbReference>
<dbReference type="RefSeq" id="WP_176112654.1">
    <property type="nucleotide sequence ID" value="NZ_JAALDK010000004.1"/>
</dbReference>
<dbReference type="Proteomes" id="UP000821598">
    <property type="component" value="Unassembled WGS sequence"/>
</dbReference>
<keyword evidence="5" id="KW-1185">Reference proteome</keyword>
<name>A0A7Y6KAD1_9BURK</name>
<evidence type="ECO:0000313" key="4">
    <source>
        <dbReference type="Proteomes" id="UP000594380"/>
    </source>
</evidence>
<protein>
    <submittedName>
        <fullName evidence="2">Uncharacterized protein</fullName>
    </submittedName>
</protein>
<dbReference type="Proteomes" id="UP000594380">
    <property type="component" value="Unassembled WGS sequence"/>
</dbReference>